<dbReference type="AlphaFoldDB" id="A0A4U5NY67"/>
<sequence length="70" mass="7752">MDTVATDTHTMVTETTMDKVDVPMDTPATDMVMAGAEDVPMDMNTTENDVAKPTLYLSAVSDLRYFIIFE</sequence>
<dbReference type="EMBL" id="AZBU02000003">
    <property type="protein sequence ID" value="TKR88516.1"/>
    <property type="molecule type" value="Genomic_DNA"/>
</dbReference>
<name>A0A4U5NY67_STECR</name>
<evidence type="ECO:0000313" key="2">
    <source>
        <dbReference type="Proteomes" id="UP000298663"/>
    </source>
</evidence>
<comment type="caution">
    <text evidence="1">The sequence shown here is derived from an EMBL/GenBank/DDBJ whole genome shotgun (WGS) entry which is preliminary data.</text>
</comment>
<gene>
    <name evidence="1" type="ORF">L596_012744</name>
</gene>
<protein>
    <submittedName>
        <fullName evidence="1">Uncharacterized protein</fullName>
    </submittedName>
</protein>
<evidence type="ECO:0000313" key="1">
    <source>
        <dbReference type="EMBL" id="TKR88516.1"/>
    </source>
</evidence>
<dbReference type="Proteomes" id="UP000298663">
    <property type="component" value="Unassembled WGS sequence"/>
</dbReference>
<keyword evidence="2" id="KW-1185">Reference proteome</keyword>
<reference evidence="1 2" key="2">
    <citation type="journal article" date="2019" name="G3 (Bethesda)">
        <title>Hybrid Assembly of the Genome of the Entomopathogenic Nematode Steinernema carpocapsae Identifies the X-Chromosome.</title>
        <authorList>
            <person name="Serra L."/>
            <person name="Macchietto M."/>
            <person name="Macias-Munoz A."/>
            <person name="McGill C.J."/>
            <person name="Rodriguez I.M."/>
            <person name="Rodriguez B."/>
            <person name="Murad R."/>
            <person name="Mortazavi A."/>
        </authorList>
    </citation>
    <scope>NUCLEOTIDE SEQUENCE [LARGE SCALE GENOMIC DNA]</scope>
    <source>
        <strain evidence="1 2">ALL</strain>
    </source>
</reference>
<organism evidence="1 2">
    <name type="scientific">Steinernema carpocapsae</name>
    <name type="common">Entomopathogenic nematode</name>
    <dbReference type="NCBI Taxonomy" id="34508"/>
    <lineage>
        <taxon>Eukaryota</taxon>
        <taxon>Metazoa</taxon>
        <taxon>Ecdysozoa</taxon>
        <taxon>Nematoda</taxon>
        <taxon>Chromadorea</taxon>
        <taxon>Rhabditida</taxon>
        <taxon>Tylenchina</taxon>
        <taxon>Panagrolaimomorpha</taxon>
        <taxon>Strongyloidoidea</taxon>
        <taxon>Steinernematidae</taxon>
        <taxon>Steinernema</taxon>
    </lineage>
</organism>
<accession>A0A4U5NY67</accession>
<proteinExistence type="predicted"/>
<reference evidence="1 2" key="1">
    <citation type="journal article" date="2015" name="Genome Biol.">
        <title>Comparative genomics of Steinernema reveals deeply conserved gene regulatory networks.</title>
        <authorList>
            <person name="Dillman A.R."/>
            <person name="Macchietto M."/>
            <person name="Porter C.F."/>
            <person name="Rogers A."/>
            <person name="Williams B."/>
            <person name="Antoshechkin I."/>
            <person name="Lee M.M."/>
            <person name="Goodwin Z."/>
            <person name="Lu X."/>
            <person name="Lewis E.E."/>
            <person name="Goodrich-Blair H."/>
            <person name="Stock S.P."/>
            <person name="Adams B.J."/>
            <person name="Sternberg P.W."/>
            <person name="Mortazavi A."/>
        </authorList>
    </citation>
    <scope>NUCLEOTIDE SEQUENCE [LARGE SCALE GENOMIC DNA]</scope>
    <source>
        <strain evidence="1 2">ALL</strain>
    </source>
</reference>